<dbReference type="EMBL" id="JAOYFB010000003">
    <property type="protein sequence ID" value="KAK4010270.1"/>
    <property type="molecule type" value="Genomic_DNA"/>
</dbReference>
<name>A0ABQ9ZCK2_9CRUS</name>
<evidence type="ECO:0000313" key="2">
    <source>
        <dbReference type="Proteomes" id="UP001234178"/>
    </source>
</evidence>
<protein>
    <submittedName>
        <fullName evidence="1">Uncharacterized protein</fullName>
    </submittedName>
</protein>
<gene>
    <name evidence="1" type="ORF">OUZ56_019417</name>
</gene>
<organism evidence="1 2">
    <name type="scientific">Daphnia magna</name>
    <dbReference type="NCBI Taxonomy" id="35525"/>
    <lineage>
        <taxon>Eukaryota</taxon>
        <taxon>Metazoa</taxon>
        <taxon>Ecdysozoa</taxon>
        <taxon>Arthropoda</taxon>
        <taxon>Crustacea</taxon>
        <taxon>Branchiopoda</taxon>
        <taxon>Diplostraca</taxon>
        <taxon>Cladocera</taxon>
        <taxon>Anomopoda</taxon>
        <taxon>Daphniidae</taxon>
        <taxon>Daphnia</taxon>
    </lineage>
</organism>
<sequence length="121" mass="13520">MERILKKGQRKLEAISYYQSITRLYNTARPSFQRTWEEINAAIEIIGASFSHLSLVPEPPSPEGKSFCAAGNAFTTSVSSIAAPLWLMCLDQKQWAFLLVRWMHGTPVSGMEKGIRIGDST</sequence>
<proteinExistence type="predicted"/>
<evidence type="ECO:0000313" key="1">
    <source>
        <dbReference type="EMBL" id="KAK4010270.1"/>
    </source>
</evidence>
<accession>A0ABQ9ZCK2</accession>
<dbReference type="Proteomes" id="UP001234178">
    <property type="component" value="Unassembled WGS sequence"/>
</dbReference>
<reference evidence="1 2" key="1">
    <citation type="journal article" date="2023" name="Nucleic Acids Res.">
        <title>The hologenome of Daphnia magna reveals possible DNA methylation and microbiome-mediated evolution of the host genome.</title>
        <authorList>
            <person name="Chaturvedi A."/>
            <person name="Li X."/>
            <person name="Dhandapani V."/>
            <person name="Marshall H."/>
            <person name="Kissane S."/>
            <person name="Cuenca-Cambronero M."/>
            <person name="Asole G."/>
            <person name="Calvet F."/>
            <person name="Ruiz-Romero M."/>
            <person name="Marangio P."/>
            <person name="Guigo R."/>
            <person name="Rago D."/>
            <person name="Mirbahai L."/>
            <person name="Eastwood N."/>
            <person name="Colbourne J.K."/>
            <person name="Zhou J."/>
            <person name="Mallon E."/>
            <person name="Orsini L."/>
        </authorList>
    </citation>
    <scope>NUCLEOTIDE SEQUENCE [LARGE SCALE GENOMIC DNA]</scope>
    <source>
        <strain evidence="1">LRV0_1</strain>
    </source>
</reference>
<keyword evidence="2" id="KW-1185">Reference proteome</keyword>
<comment type="caution">
    <text evidence="1">The sequence shown here is derived from an EMBL/GenBank/DDBJ whole genome shotgun (WGS) entry which is preliminary data.</text>
</comment>